<evidence type="ECO:0000256" key="2">
    <source>
        <dbReference type="SAM" id="Phobius"/>
    </source>
</evidence>
<dbReference type="EMBL" id="DQWE01000102">
    <property type="protein sequence ID" value="HDI82600.1"/>
    <property type="molecule type" value="Genomic_DNA"/>
</dbReference>
<dbReference type="SUPFAM" id="SSF48452">
    <property type="entry name" value="TPR-like"/>
    <property type="match status" value="1"/>
</dbReference>
<dbReference type="InterPro" id="IPR011990">
    <property type="entry name" value="TPR-like_helical_dom_sf"/>
</dbReference>
<organism evidence="3">
    <name type="scientific">candidate division WOR-3 bacterium</name>
    <dbReference type="NCBI Taxonomy" id="2052148"/>
    <lineage>
        <taxon>Bacteria</taxon>
        <taxon>Bacteria division WOR-3</taxon>
    </lineage>
</organism>
<evidence type="ECO:0000256" key="1">
    <source>
        <dbReference type="PROSITE-ProRule" id="PRU00339"/>
    </source>
</evidence>
<evidence type="ECO:0000313" key="3">
    <source>
        <dbReference type="EMBL" id="HDI82600.1"/>
    </source>
</evidence>
<dbReference type="PROSITE" id="PS50005">
    <property type="entry name" value="TPR"/>
    <property type="match status" value="1"/>
</dbReference>
<name>A0A7C0Z947_UNCW3</name>
<reference evidence="3" key="1">
    <citation type="journal article" date="2020" name="mSystems">
        <title>Genome- and Community-Level Interaction Insights into Carbon Utilization and Element Cycling Functions of Hydrothermarchaeota in Hydrothermal Sediment.</title>
        <authorList>
            <person name="Zhou Z."/>
            <person name="Liu Y."/>
            <person name="Xu W."/>
            <person name="Pan J."/>
            <person name="Luo Z.H."/>
            <person name="Li M."/>
        </authorList>
    </citation>
    <scope>NUCLEOTIDE SEQUENCE [LARGE SCALE GENOMIC DNA]</scope>
    <source>
        <strain evidence="3">HyVt-102</strain>
    </source>
</reference>
<dbReference type="Gene3D" id="1.25.40.10">
    <property type="entry name" value="Tetratricopeptide repeat domain"/>
    <property type="match status" value="1"/>
</dbReference>
<dbReference type="AlphaFoldDB" id="A0A7C0Z947"/>
<accession>A0A7C0Z947</accession>
<feature type="transmembrane region" description="Helical" evidence="2">
    <location>
        <begin position="203"/>
        <end position="228"/>
    </location>
</feature>
<dbReference type="Proteomes" id="UP000885847">
    <property type="component" value="Unassembled WGS sequence"/>
</dbReference>
<keyword evidence="2" id="KW-0812">Transmembrane</keyword>
<feature type="transmembrane region" description="Helical" evidence="2">
    <location>
        <begin position="283"/>
        <end position="302"/>
    </location>
</feature>
<feature type="repeat" description="TPR" evidence="1">
    <location>
        <begin position="367"/>
        <end position="400"/>
    </location>
</feature>
<comment type="caution">
    <text evidence="3">The sequence shown here is derived from an EMBL/GenBank/DDBJ whole genome shotgun (WGS) entry which is preliminary data.</text>
</comment>
<gene>
    <name evidence="3" type="ORF">ENF18_02270</name>
</gene>
<feature type="transmembrane region" description="Helical" evidence="2">
    <location>
        <begin position="249"/>
        <end position="277"/>
    </location>
</feature>
<keyword evidence="2" id="KW-0472">Membrane</keyword>
<sequence>MIIIVFSLIQPIALEEFERVKSLYPQFGKVMEGRGYIPSIDFVYAKYIYSARDDGKNPFFPFALGEIERLQKKDYRKYYKEAITRAKTLNQLFLIHILLIYRDIYSLDSEIMDKMILLLNKKNLRADLMISGKYEEMAIQEYNFGNIKRSLHLFRYANLLAPMIRRIPLEGAKVALRYKKARFVPFLISYISSIKFVNNRYVFYYNLIVIIGLFLFFVGIGLVAWGFVDSMSFMARAFRIKTPFRMFWIPGFTWALFVFLPLWVFIIIAFLITLLRIGKQRGIWAGLLLVMSGLLFTGMNSISPYLKDNEKKEIILAYYDPVNVNFKDFGETKFTRWLYGIKLLKTGRYYEARQVFKNLKVHRQYRDELSNNIGVSYFLEGKYDSALAYFKAAEEKEKNSPVYIFNIAKTYTNLLEFQKASQYFAKLKGSQKKLSDILEVYPPLSWYRETIFRMRKSSIPLNLLYILIAGFILLAISIPKKSKGDMYCSVCGTVLVISLELEEKKVCEKCYIALAQSHSKGIRERIKKRIKRKADTIIQIKNLILNMIFPGIAHINNGFVMNGLFYSMLYTLLLGTRYSDKLLITESGFNIALMESSAGWFALLVIFFIFLIISTGRVSEYGSGR</sequence>
<feature type="transmembrane region" description="Helical" evidence="2">
    <location>
        <begin position="459"/>
        <end position="478"/>
    </location>
</feature>
<protein>
    <submittedName>
        <fullName evidence="3">Uncharacterized protein</fullName>
    </submittedName>
</protein>
<feature type="transmembrane region" description="Helical" evidence="2">
    <location>
        <begin position="598"/>
        <end position="618"/>
    </location>
</feature>
<keyword evidence="2" id="KW-1133">Transmembrane helix</keyword>
<keyword evidence="1" id="KW-0802">TPR repeat</keyword>
<proteinExistence type="predicted"/>
<dbReference type="InterPro" id="IPR019734">
    <property type="entry name" value="TPR_rpt"/>
</dbReference>